<reference evidence="1" key="1">
    <citation type="submission" date="2018-05" db="EMBL/GenBank/DDBJ databases">
        <authorList>
            <person name="Lanie J.A."/>
            <person name="Ng W.-L."/>
            <person name="Kazmierczak K.M."/>
            <person name="Andrzejewski T.M."/>
            <person name="Davidsen T.M."/>
            <person name="Wayne K.J."/>
            <person name="Tettelin H."/>
            <person name="Glass J.I."/>
            <person name="Rusch D."/>
            <person name="Podicherti R."/>
            <person name="Tsui H.-C.T."/>
            <person name="Winkler M.E."/>
        </authorList>
    </citation>
    <scope>NUCLEOTIDE SEQUENCE</scope>
</reference>
<name>A0A383F316_9ZZZZ</name>
<proteinExistence type="predicted"/>
<evidence type="ECO:0000313" key="1">
    <source>
        <dbReference type="EMBL" id="SVE63371.1"/>
    </source>
</evidence>
<gene>
    <name evidence="1" type="ORF">METZ01_LOCUS516225</name>
</gene>
<protein>
    <submittedName>
        <fullName evidence="1">Uncharacterized protein</fullName>
    </submittedName>
</protein>
<sequence>MNDFAADEKKKFITPKSIIWFLIAMV</sequence>
<dbReference type="AlphaFoldDB" id="A0A383F316"/>
<dbReference type="EMBL" id="UINC01231010">
    <property type="protein sequence ID" value="SVE63371.1"/>
    <property type="molecule type" value="Genomic_DNA"/>
</dbReference>
<organism evidence="1">
    <name type="scientific">marine metagenome</name>
    <dbReference type="NCBI Taxonomy" id="408172"/>
    <lineage>
        <taxon>unclassified sequences</taxon>
        <taxon>metagenomes</taxon>
        <taxon>ecological metagenomes</taxon>
    </lineage>
</organism>
<accession>A0A383F316</accession>
<feature type="non-terminal residue" evidence="1">
    <location>
        <position position="26"/>
    </location>
</feature>